<protein>
    <recommendedName>
        <fullName evidence="2">Hydrolase TatD</fullName>
    </recommendedName>
</protein>
<evidence type="ECO:0000313" key="1">
    <source>
        <dbReference type="EMBL" id="GAI22844.1"/>
    </source>
</evidence>
<name>X1NW01_9ZZZZ</name>
<sequence>QAKQYLEMGFYLGFNGIIFKLNLDEIIKKTPLERILIETDCPYLAPPPFENQRNEPLYVKYIAQRVAEIKNLSFEEISKITTKNAKKLFKI</sequence>
<proteinExistence type="predicted"/>
<dbReference type="AlphaFoldDB" id="X1NW01"/>
<accession>X1NW01</accession>
<reference evidence="1" key="1">
    <citation type="journal article" date="2014" name="Front. Microbiol.">
        <title>High frequency of phylogenetically diverse reductive dehalogenase-homologous genes in deep subseafloor sedimentary metagenomes.</title>
        <authorList>
            <person name="Kawai M."/>
            <person name="Futagami T."/>
            <person name="Toyoda A."/>
            <person name="Takaki Y."/>
            <person name="Nishi S."/>
            <person name="Hori S."/>
            <person name="Arai W."/>
            <person name="Tsubouchi T."/>
            <person name="Morono Y."/>
            <person name="Uchiyama I."/>
            <person name="Ito T."/>
            <person name="Fujiyama A."/>
            <person name="Inagaki F."/>
            <person name="Takami H."/>
        </authorList>
    </citation>
    <scope>NUCLEOTIDE SEQUENCE</scope>
    <source>
        <strain evidence="1">Expedition CK06-06</strain>
    </source>
</reference>
<feature type="non-terminal residue" evidence="1">
    <location>
        <position position="1"/>
    </location>
</feature>
<dbReference type="GO" id="GO:0016788">
    <property type="term" value="F:hydrolase activity, acting on ester bonds"/>
    <property type="evidence" value="ECO:0007669"/>
    <property type="project" value="InterPro"/>
</dbReference>
<dbReference type="PANTHER" id="PTHR46124">
    <property type="entry name" value="D-AMINOACYL-TRNA DEACYLASE"/>
    <property type="match status" value="1"/>
</dbReference>
<dbReference type="EMBL" id="BARV01022685">
    <property type="protein sequence ID" value="GAI22844.1"/>
    <property type="molecule type" value="Genomic_DNA"/>
</dbReference>
<organism evidence="1">
    <name type="scientific">marine sediment metagenome</name>
    <dbReference type="NCBI Taxonomy" id="412755"/>
    <lineage>
        <taxon>unclassified sequences</taxon>
        <taxon>metagenomes</taxon>
        <taxon>ecological metagenomes</taxon>
    </lineage>
</organism>
<dbReference type="InterPro" id="IPR001130">
    <property type="entry name" value="TatD-like"/>
</dbReference>
<gene>
    <name evidence="1" type="ORF">S06H3_37349</name>
</gene>
<dbReference type="InterPro" id="IPR032466">
    <property type="entry name" value="Metal_Hydrolase"/>
</dbReference>
<evidence type="ECO:0008006" key="2">
    <source>
        <dbReference type="Google" id="ProtNLM"/>
    </source>
</evidence>
<dbReference type="Pfam" id="PF01026">
    <property type="entry name" value="TatD_DNase"/>
    <property type="match status" value="1"/>
</dbReference>
<comment type="caution">
    <text evidence="1">The sequence shown here is derived from an EMBL/GenBank/DDBJ whole genome shotgun (WGS) entry which is preliminary data.</text>
</comment>
<dbReference type="SUPFAM" id="SSF51556">
    <property type="entry name" value="Metallo-dependent hydrolases"/>
    <property type="match status" value="1"/>
</dbReference>
<dbReference type="Gene3D" id="3.20.20.140">
    <property type="entry name" value="Metal-dependent hydrolases"/>
    <property type="match status" value="1"/>
</dbReference>
<dbReference type="PANTHER" id="PTHR46124:SF2">
    <property type="entry name" value="D-AMINOACYL-TRNA DEACYLASE"/>
    <property type="match status" value="1"/>
</dbReference>